<comment type="similarity">
    <text evidence="2">Belongs to the acetate uptake transporter (AceTr) (TC 2.A.96) family.</text>
</comment>
<evidence type="ECO:0000313" key="9">
    <source>
        <dbReference type="Proteomes" id="UP000321805"/>
    </source>
</evidence>
<sequence length="131" mass="13350">MRPRHTGAPAPSRGPLRGQERAPTGEGAPWRHRPHERPGSRWSGRDDPAAAPAETRSARAAIADSGPLGLAGFALLTATFLLLGIGNAGAHTSMAKAGGWVGLATAAAAWYASFAAVTTRPSGAASCRCGR</sequence>
<reference evidence="8 9" key="1">
    <citation type="journal article" date="2018" name="J. Microbiol.">
        <title>Baekduia soli gen. nov., sp. nov., a novel bacterium isolated from the soil of Baekdu Mountain and proposal of a novel family name, Baekduiaceae fam. nov.</title>
        <authorList>
            <person name="An D.S."/>
            <person name="Siddiqi M.Z."/>
            <person name="Kim K.H."/>
            <person name="Yu H.S."/>
            <person name="Im W.T."/>
        </authorList>
    </citation>
    <scope>NUCLEOTIDE SEQUENCE [LARGE SCALE GENOMIC DNA]</scope>
    <source>
        <strain evidence="8 9">BR7-21</strain>
    </source>
</reference>
<keyword evidence="9" id="KW-1185">Reference proteome</keyword>
<dbReference type="Pfam" id="PF01184">
    <property type="entry name" value="Gpr1_Fun34_YaaH"/>
    <property type="match status" value="1"/>
</dbReference>
<gene>
    <name evidence="8" type="ORF">FSW04_06015</name>
</gene>
<feature type="compositionally biased region" description="Low complexity" evidence="6">
    <location>
        <begin position="49"/>
        <end position="58"/>
    </location>
</feature>
<evidence type="ECO:0000256" key="3">
    <source>
        <dbReference type="ARBA" id="ARBA00022692"/>
    </source>
</evidence>
<accession>A0A5B8UCI1</accession>
<comment type="subcellular location">
    <subcellularLocation>
        <location evidence="1">Membrane</location>
        <topology evidence="1">Multi-pass membrane protein</topology>
    </subcellularLocation>
</comment>
<evidence type="ECO:0000256" key="4">
    <source>
        <dbReference type="ARBA" id="ARBA00022989"/>
    </source>
</evidence>
<dbReference type="InterPro" id="IPR000791">
    <property type="entry name" value="Gpr1/Fun34/SatP-like"/>
</dbReference>
<dbReference type="AlphaFoldDB" id="A0A5B8UCI1"/>
<feature type="transmembrane region" description="Helical" evidence="7">
    <location>
        <begin position="97"/>
        <end position="118"/>
    </location>
</feature>
<feature type="region of interest" description="Disordered" evidence="6">
    <location>
        <begin position="1"/>
        <end position="58"/>
    </location>
</feature>
<evidence type="ECO:0000256" key="2">
    <source>
        <dbReference type="ARBA" id="ARBA00005587"/>
    </source>
</evidence>
<name>A0A5B8UCI1_9ACTN</name>
<keyword evidence="5 7" id="KW-0472">Membrane</keyword>
<feature type="transmembrane region" description="Helical" evidence="7">
    <location>
        <begin position="66"/>
        <end position="85"/>
    </location>
</feature>
<evidence type="ECO:0000256" key="1">
    <source>
        <dbReference type="ARBA" id="ARBA00004141"/>
    </source>
</evidence>
<dbReference type="KEGG" id="bsol:FSW04_06015"/>
<dbReference type="GO" id="GO:0016020">
    <property type="term" value="C:membrane"/>
    <property type="evidence" value="ECO:0007669"/>
    <property type="project" value="UniProtKB-SubCell"/>
</dbReference>
<dbReference type="EMBL" id="CP042430">
    <property type="protein sequence ID" value="QEC50664.1"/>
    <property type="molecule type" value="Genomic_DNA"/>
</dbReference>
<keyword evidence="4 7" id="KW-1133">Transmembrane helix</keyword>
<evidence type="ECO:0000313" key="8">
    <source>
        <dbReference type="EMBL" id="QEC50664.1"/>
    </source>
</evidence>
<evidence type="ECO:0000256" key="5">
    <source>
        <dbReference type="ARBA" id="ARBA00023136"/>
    </source>
</evidence>
<dbReference type="Proteomes" id="UP000321805">
    <property type="component" value="Chromosome"/>
</dbReference>
<organism evidence="8 9">
    <name type="scientific">Baekduia soli</name>
    <dbReference type="NCBI Taxonomy" id="496014"/>
    <lineage>
        <taxon>Bacteria</taxon>
        <taxon>Bacillati</taxon>
        <taxon>Actinomycetota</taxon>
        <taxon>Thermoleophilia</taxon>
        <taxon>Solirubrobacterales</taxon>
        <taxon>Baekduiaceae</taxon>
        <taxon>Baekduia</taxon>
    </lineage>
</organism>
<evidence type="ECO:0000256" key="7">
    <source>
        <dbReference type="SAM" id="Phobius"/>
    </source>
</evidence>
<proteinExistence type="inferred from homology"/>
<feature type="compositionally biased region" description="Basic and acidic residues" evidence="6">
    <location>
        <begin position="36"/>
        <end position="48"/>
    </location>
</feature>
<protein>
    <submittedName>
        <fullName evidence="8">Uncharacterized protein</fullName>
    </submittedName>
</protein>
<evidence type="ECO:0000256" key="6">
    <source>
        <dbReference type="SAM" id="MobiDB-lite"/>
    </source>
</evidence>
<keyword evidence="3 7" id="KW-0812">Transmembrane</keyword>